<dbReference type="EMBL" id="OD564329">
    <property type="protein sequence ID" value="CAD7437845.1"/>
    <property type="molecule type" value="Genomic_DNA"/>
</dbReference>
<evidence type="ECO:0000256" key="1">
    <source>
        <dbReference type="SAM" id="MobiDB-lite"/>
    </source>
</evidence>
<sequence>MDTLSSETLTLDNVNSVMDKSINAHILGKVLESAEIIQDVKLADLPQVHQSAMKTDRGEMSCDGKWVLGSSKGQVLQFRCSALSNPPTNPPASNLHMTYKTIQAETKLLAAVLGAHGLREVVSDYLNISFGEPKSSRFQPALDGNSSPPPSAQEFDLLPTGQPFPQVCTVLATSMQYHDL</sequence>
<dbReference type="AlphaFoldDB" id="A0A7R9EMT5"/>
<protein>
    <submittedName>
        <fullName evidence="2">Uncharacterized protein</fullName>
    </submittedName>
</protein>
<evidence type="ECO:0000313" key="2">
    <source>
        <dbReference type="EMBL" id="CAD7437845.1"/>
    </source>
</evidence>
<gene>
    <name evidence="2" type="ORF">TBIB3V08_LOCUS447</name>
</gene>
<reference evidence="2" key="1">
    <citation type="submission" date="2020-11" db="EMBL/GenBank/DDBJ databases">
        <authorList>
            <person name="Tran Van P."/>
        </authorList>
    </citation>
    <scope>NUCLEOTIDE SEQUENCE</scope>
</reference>
<organism evidence="2">
    <name type="scientific">Timema bartmani</name>
    <dbReference type="NCBI Taxonomy" id="61472"/>
    <lineage>
        <taxon>Eukaryota</taxon>
        <taxon>Metazoa</taxon>
        <taxon>Ecdysozoa</taxon>
        <taxon>Arthropoda</taxon>
        <taxon>Hexapoda</taxon>
        <taxon>Insecta</taxon>
        <taxon>Pterygota</taxon>
        <taxon>Neoptera</taxon>
        <taxon>Polyneoptera</taxon>
        <taxon>Phasmatodea</taxon>
        <taxon>Timematodea</taxon>
        <taxon>Timematoidea</taxon>
        <taxon>Timematidae</taxon>
        <taxon>Timema</taxon>
    </lineage>
</organism>
<name>A0A7R9EMT5_9NEOP</name>
<proteinExistence type="predicted"/>
<accession>A0A7R9EMT5</accession>
<feature type="region of interest" description="Disordered" evidence="1">
    <location>
        <begin position="137"/>
        <end position="156"/>
    </location>
</feature>